<dbReference type="GO" id="GO:0009897">
    <property type="term" value="C:external side of plasma membrane"/>
    <property type="evidence" value="ECO:0007669"/>
    <property type="project" value="TreeGrafter"/>
</dbReference>
<protein>
    <recommendedName>
        <fullName evidence="12">Ig-like domain-containing protein</fullName>
    </recommendedName>
</protein>
<feature type="domain" description="Ig-like" evidence="12">
    <location>
        <begin position="136"/>
        <end position="233"/>
    </location>
</feature>
<dbReference type="InterPro" id="IPR013106">
    <property type="entry name" value="Ig_V-set"/>
</dbReference>
<evidence type="ECO:0000313" key="13">
    <source>
        <dbReference type="EMBL" id="MXQ97808.1"/>
    </source>
</evidence>
<comment type="caution">
    <text evidence="13">The sequence shown here is derived from an EMBL/GenBank/DDBJ whole genome shotgun (WGS) entry which is preliminary data.</text>
</comment>
<feature type="domain" description="Ig-like" evidence="12">
    <location>
        <begin position="445"/>
        <end position="557"/>
    </location>
</feature>
<keyword evidence="5 11" id="KW-0472">Membrane</keyword>
<dbReference type="Proteomes" id="UP000322234">
    <property type="component" value="Unassembled WGS sequence"/>
</dbReference>
<dbReference type="FunFam" id="2.60.40.10:FF:000142">
    <property type="entry name" value="V-set domain-containing T-cell activation inhibitor 1"/>
    <property type="match status" value="1"/>
</dbReference>
<dbReference type="InterPro" id="IPR013783">
    <property type="entry name" value="Ig-like_fold"/>
</dbReference>
<reference evidence="13" key="1">
    <citation type="submission" date="2019-10" db="EMBL/GenBank/DDBJ databases">
        <title>The sequence and de novo assembly of the wild yak genome.</title>
        <authorList>
            <person name="Liu Y."/>
        </authorList>
    </citation>
    <scope>NUCLEOTIDE SEQUENCE [LARGE SCALE GENOMIC DNA]</scope>
    <source>
        <strain evidence="13">WY2019</strain>
    </source>
</reference>
<feature type="transmembrane region" description="Helical" evidence="11">
    <location>
        <begin position="59"/>
        <end position="79"/>
    </location>
</feature>
<keyword evidence="4 11" id="KW-1133">Transmembrane helix</keyword>
<evidence type="ECO:0000256" key="4">
    <source>
        <dbReference type="ARBA" id="ARBA00022989"/>
    </source>
</evidence>
<evidence type="ECO:0000313" key="14">
    <source>
        <dbReference type="Proteomes" id="UP000322234"/>
    </source>
</evidence>
<feature type="domain" description="Ig-like" evidence="12">
    <location>
        <begin position="252"/>
        <end position="349"/>
    </location>
</feature>
<dbReference type="EMBL" id="VBQZ03000202">
    <property type="protein sequence ID" value="MXQ97808.1"/>
    <property type="molecule type" value="Genomic_DNA"/>
</dbReference>
<feature type="domain" description="Ig-like" evidence="12">
    <location>
        <begin position="357"/>
        <end position="443"/>
    </location>
</feature>
<comment type="similarity">
    <text evidence="9">Belongs to the SKINT family.</text>
</comment>
<dbReference type="GO" id="GO:0042110">
    <property type="term" value="P:T cell activation"/>
    <property type="evidence" value="ECO:0007669"/>
    <property type="project" value="UniProtKB-ARBA"/>
</dbReference>
<dbReference type="InterPro" id="IPR050504">
    <property type="entry name" value="IgSF_BTN/MOG"/>
</dbReference>
<evidence type="ECO:0000256" key="2">
    <source>
        <dbReference type="ARBA" id="ARBA00022692"/>
    </source>
</evidence>
<dbReference type="InterPro" id="IPR003599">
    <property type="entry name" value="Ig_sub"/>
</dbReference>
<dbReference type="SMART" id="SM00406">
    <property type="entry name" value="IGv"/>
    <property type="match status" value="3"/>
</dbReference>
<evidence type="ECO:0000256" key="6">
    <source>
        <dbReference type="ARBA" id="ARBA00023157"/>
    </source>
</evidence>
<dbReference type="GO" id="GO:0050852">
    <property type="term" value="P:T cell receptor signaling pathway"/>
    <property type="evidence" value="ECO:0007669"/>
    <property type="project" value="TreeGrafter"/>
</dbReference>
<evidence type="ECO:0000256" key="1">
    <source>
        <dbReference type="ARBA" id="ARBA00004370"/>
    </source>
</evidence>
<accession>A0A6B0S5K1</accession>
<dbReference type="Gene3D" id="2.60.40.10">
    <property type="entry name" value="Immunoglobulins"/>
    <property type="match status" value="4"/>
</dbReference>
<dbReference type="AlphaFoldDB" id="A0A6B0S5K1"/>
<comment type="subcellular location">
    <subcellularLocation>
        <location evidence="1">Membrane</location>
    </subcellularLocation>
</comment>
<keyword evidence="14" id="KW-1185">Reference proteome</keyword>
<feature type="compositionally biased region" description="Basic and acidic residues" evidence="10">
    <location>
        <begin position="651"/>
        <end position="666"/>
    </location>
</feature>
<dbReference type="SUPFAM" id="SSF48726">
    <property type="entry name" value="Immunoglobulin"/>
    <property type="match status" value="4"/>
</dbReference>
<dbReference type="FunFam" id="2.60.40.10:FF:000183">
    <property type="entry name" value="Myelin-oligodendrocyte glycoprotein"/>
    <property type="match status" value="2"/>
</dbReference>
<dbReference type="SMART" id="SM00409">
    <property type="entry name" value="IG"/>
    <property type="match status" value="4"/>
</dbReference>
<dbReference type="InterPro" id="IPR053896">
    <property type="entry name" value="BTN3A2-like_Ig-C"/>
</dbReference>
<evidence type="ECO:0000256" key="7">
    <source>
        <dbReference type="ARBA" id="ARBA00023180"/>
    </source>
</evidence>
<feature type="region of interest" description="Disordered" evidence="10">
    <location>
        <begin position="645"/>
        <end position="666"/>
    </location>
</feature>
<dbReference type="GO" id="GO:0001817">
    <property type="term" value="P:regulation of cytokine production"/>
    <property type="evidence" value="ECO:0007669"/>
    <property type="project" value="TreeGrafter"/>
</dbReference>
<name>A0A6B0S5K1_9CETA</name>
<evidence type="ECO:0000256" key="9">
    <source>
        <dbReference type="ARBA" id="ARBA00038221"/>
    </source>
</evidence>
<dbReference type="PANTHER" id="PTHR24100">
    <property type="entry name" value="BUTYROPHILIN"/>
    <property type="match status" value="1"/>
</dbReference>
<keyword evidence="7" id="KW-0325">Glycoprotein</keyword>
<gene>
    <name evidence="13" type="ORF">E5288_WYG013832</name>
</gene>
<dbReference type="GO" id="GO:1903037">
    <property type="term" value="P:regulation of leukocyte cell-cell adhesion"/>
    <property type="evidence" value="ECO:0007669"/>
    <property type="project" value="UniProtKB-ARBA"/>
</dbReference>
<sequence length="683" mass="76678">MVIVLLTGSGQQRTLSESDWLQHESGSNVLHSGQQEKDSAEYASLQKSSMIQKDDTERLLKVISLVIFFCITVSTIIFFTLQGIPLPLCSPGRMVELPGYSLSGVFASFFFMLLSMKQSDDFRVTGSAHPILAMVGEDALLTCQLLPKRTAMHMEVRWYRSEPSTPVFLYWDGDEVTEIQMAEYRGRVEWIEDGITEGSVSLKIHSLQPSDHGQYWCRVKDDNYLAETSLLLQVANDFRVTGSAHPILAMVGEDALLTCQLLPKRTAMHMEVRWYRSEPSTPVFLYWDGDEVTEIQMAEYRGRVEWIEDGITEGSVSLKIHSLQPSDHGQYWCRVKDDNYLAETSLLLQVASLGSDPYIHMDGSVESGLQLVCTAKGWFPEPQVSWQDIKGEKLLTFSNYNFQDEDGLFYVESTLVVRDASTEAVSCFIHNPSLTEEKGSDVSIPASLKVIGPSQPILVRVGEDIQLTCSLAPKTDAQSMEVRWVRSHRHPAVYVYTDGARVAGEQMAEYRGRTALLSDAISEGRLTLQINDARTSDDGKYQCLFEKDGVYQEADLDLKIIGPNSRQPGAISSGGISTGHKQLYCECDLLHQQPPSRRGEKDNFLCFRVKDDLFMEHTADLGIASSSSCWSCRLDLEEKLQKSVGSSESFLHPKESQQHLQGEHKDLEKVLKSSEVRLRDTSE</sequence>
<dbReference type="GO" id="GO:0050863">
    <property type="term" value="P:regulation of T cell activation"/>
    <property type="evidence" value="ECO:0007669"/>
    <property type="project" value="UniProtKB-ARBA"/>
</dbReference>
<evidence type="ECO:0000256" key="5">
    <source>
        <dbReference type="ARBA" id="ARBA00023136"/>
    </source>
</evidence>
<evidence type="ECO:0000256" key="3">
    <source>
        <dbReference type="ARBA" id="ARBA00022729"/>
    </source>
</evidence>
<dbReference type="CDD" id="cd05713">
    <property type="entry name" value="IgV_MOG_like"/>
    <property type="match status" value="3"/>
</dbReference>
<evidence type="ECO:0000256" key="8">
    <source>
        <dbReference type="ARBA" id="ARBA00023319"/>
    </source>
</evidence>
<proteinExistence type="inferred from homology"/>
<dbReference type="GO" id="GO:0005102">
    <property type="term" value="F:signaling receptor binding"/>
    <property type="evidence" value="ECO:0007669"/>
    <property type="project" value="TreeGrafter"/>
</dbReference>
<evidence type="ECO:0000256" key="11">
    <source>
        <dbReference type="SAM" id="Phobius"/>
    </source>
</evidence>
<dbReference type="InterPro" id="IPR007110">
    <property type="entry name" value="Ig-like_dom"/>
</dbReference>
<dbReference type="Pfam" id="PF22705">
    <property type="entry name" value="C2-set_3"/>
    <property type="match status" value="1"/>
</dbReference>
<evidence type="ECO:0000259" key="12">
    <source>
        <dbReference type="PROSITE" id="PS50835"/>
    </source>
</evidence>
<dbReference type="InterPro" id="IPR036179">
    <property type="entry name" value="Ig-like_dom_sf"/>
</dbReference>
<evidence type="ECO:0000256" key="10">
    <source>
        <dbReference type="SAM" id="MobiDB-lite"/>
    </source>
</evidence>
<dbReference type="Pfam" id="PF07686">
    <property type="entry name" value="V-set"/>
    <property type="match status" value="3"/>
</dbReference>
<keyword evidence="2 11" id="KW-0812">Transmembrane</keyword>
<keyword evidence="8" id="KW-0393">Immunoglobulin domain</keyword>
<keyword evidence="3" id="KW-0732">Signal</keyword>
<organism evidence="13 14">
    <name type="scientific">Bos mutus</name>
    <name type="common">wild yak</name>
    <dbReference type="NCBI Taxonomy" id="72004"/>
    <lineage>
        <taxon>Eukaryota</taxon>
        <taxon>Metazoa</taxon>
        <taxon>Chordata</taxon>
        <taxon>Craniata</taxon>
        <taxon>Vertebrata</taxon>
        <taxon>Euteleostomi</taxon>
        <taxon>Mammalia</taxon>
        <taxon>Eutheria</taxon>
        <taxon>Laurasiatheria</taxon>
        <taxon>Artiodactyla</taxon>
        <taxon>Ruminantia</taxon>
        <taxon>Pecora</taxon>
        <taxon>Bovidae</taxon>
        <taxon>Bovinae</taxon>
        <taxon>Bos</taxon>
    </lineage>
</organism>
<dbReference type="PROSITE" id="PS50835">
    <property type="entry name" value="IG_LIKE"/>
    <property type="match status" value="4"/>
</dbReference>
<dbReference type="FunFam" id="2.60.40.10:FF:000088">
    <property type="entry name" value="Butyrophilin subfamily 1 member A1"/>
    <property type="match status" value="1"/>
</dbReference>
<keyword evidence="6" id="KW-1015">Disulfide bond</keyword>
<dbReference type="PANTHER" id="PTHR24100:SF105">
    <property type="entry name" value="BUTYROPHILIN-LIKE PROTEIN 2"/>
    <property type="match status" value="1"/>
</dbReference>